<evidence type="ECO:0000313" key="11">
    <source>
        <dbReference type="EMBL" id="CAD7411360.1"/>
    </source>
</evidence>
<evidence type="ECO:0000256" key="3">
    <source>
        <dbReference type="ARBA" id="ARBA00012715"/>
    </source>
</evidence>
<evidence type="ECO:0000256" key="2">
    <source>
        <dbReference type="ARBA" id="ARBA00008085"/>
    </source>
</evidence>
<evidence type="ECO:0000256" key="9">
    <source>
        <dbReference type="ARBA" id="ARBA00030854"/>
    </source>
</evidence>
<keyword evidence="6" id="KW-0378">Hydrolase</keyword>
<comment type="similarity">
    <text evidence="2">Belongs to the GTP cyclohydrolase I family.</text>
</comment>
<dbReference type="PANTHER" id="PTHR11109">
    <property type="entry name" value="GTP CYCLOHYDROLASE I"/>
    <property type="match status" value="1"/>
</dbReference>
<comment type="pathway">
    <text evidence="1">Cofactor biosynthesis; 7,8-dihydroneopterin triphosphate biosynthesis; 7,8-dihydroneopterin triphosphate from GTP: step 1/1.</text>
</comment>
<dbReference type="GO" id="GO:0005737">
    <property type="term" value="C:cytoplasm"/>
    <property type="evidence" value="ECO:0007669"/>
    <property type="project" value="TreeGrafter"/>
</dbReference>
<dbReference type="PANTHER" id="PTHR11109:SF7">
    <property type="entry name" value="GTP CYCLOHYDROLASE 1"/>
    <property type="match status" value="1"/>
</dbReference>
<dbReference type="FunFam" id="3.30.1130.10:FF:000012">
    <property type="entry name" value="GTP cyclohydrolase 1"/>
    <property type="match status" value="1"/>
</dbReference>
<keyword evidence="5" id="KW-0547">Nucleotide-binding</keyword>
<dbReference type="GO" id="GO:0005525">
    <property type="term" value="F:GTP binding"/>
    <property type="evidence" value="ECO:0007669"/>
    <property type="project" value="UniProtKB-KW"/>
</dbReference>
<dbReference type="PROSITE" id="PS00860">
    <property type="entry name" value="GTP_CYCLOHYDROL_1_2"/>
    <property type="match status" value="1"/>
</dbReference>
<evidence type="ECO:0000256" key="4">
    <source>
        <dbReference type="ARBA" id="ARBA00017272"/>
    </source>
</evidence>
<dbReference type="UniPathway" id="UPA00848">
    <property type="reaction ID" value="UER00151"/>
</dbReference>
<dbReference type="GO" id="GO:0006729">
    <property type="term" value="P:tetrahydrobiopterin biosynthetic process"/>
    <property type="evidence" value="ECO:0007669"/>
    <property type="project" value="UniProtKB-KW"/>
</dbReference>
<reference evidence="11" key="1">
    <citation type="submission" date="2020-11" db="EMBL/GenBank/DDBJ databases">
        <authorList>
            <person name="Tran Van P."/>
        </authorList>
    </citation>
    <scope>NUCLEOTIDE SEQUENCE</scope>
</reference>
<proteinExistence type="inferred from homology"/>
<dbReference type="EMBL" id="OD005318">
    <property type="protein sequence ID" value="CAD7411360.1"/>
    <property type="molecule type" value="Genomic_DNA"/>
</dbReference>
<dbReference type="GO" id="GO:0003934">
    <property type="term" value="F:GTP cyclohydrolase I activity"/>
    <property type="evidence" value="ECO:0007669"/>
    <property type="project" value="UniProtKB-EC"/>
</dbReference>
<protein>
    <recommendedName>
        <fullName evidence="4">GTP cyclohydrolase 1</fullName>
        <ecNumber evidence="3">3.5.4.16</ecNumber>
    </recommendedName>
    <alternativeName>
        <fullName evidence="9">GTP cyclohydrolase I</fullName>
    </alternativeName>
</protein>
<dbReference type="InterPro" id="IPR018234">
    <property type="entry name" value="GTP_CycHdrlase_I_CS"/>
</dbReference>
<dbReference type="InterPro" id="IPR001474">
    <property type="entry name" value="GTP_CycHdrlase_I"/>
</dbReference>
<dbReference type="Pfam" id="PF01227">
    <property type="entry name" value="GTP_cyclohydroI"/>
    <property type="match status" value="1"/>
</dbReference>
<feature type="domain" description="GTP cyclohydrolase I" evidence="10">
    <location>
        <begin position="83"/>
        <end position="162"/>
    </location>
</feature>
<dbReference type="GO" id="GO:0046654">
    <property type="term" value="P:tetrahydrofolate biosynthetic process"/>
    <property type="evidence" value="ECO:0007669"/>
    <property type="project" value="InterPro"/>
</dbReference>
<dbReference type="InterPro" id="IPR043133">
    <property type="entry name" value="GTP-CH-I_C/QueF"/>
</dbReference>
<dbReference type="Gene3D" id="3.30.1130.10">
    <property type="match status" value="1"/>
</dbReference>
<sequence>MNIGSASKLFAVAISLSPEKGRLVAVGGRANLPPSVQWWWLCMLSGVSKDRLRLRGRCLHLERMKEPGRDLDLLCGDSFHVPMRIVEIYSRRLQVQERLTKQIAMAVTKAVQPAGVAVVIEGVHMCMVMRGVQKINSKTVTSTMLGVFRDDPKTREEFLNLVNSK</sequence>
<dbReference type="SUPFAM" id="SSF55620">
    <property type="entry name" value="Tetrahydrobiopterin biosynthesis enzymes-like"/>
    <property type="match status" value="1"/>
</dbReference>
<evidence type="ECO:0000256" key="1">
    <source>
        <dbReference type="ARBA" id="ARBA00005080"/>
    </source>
</evidence>
<organism evidence="11">
    <name type="scientific">Timema poppense</name>
    <name type="common">Walking stick</name>
    <dbReference type="NCBI Taxonomy" id="170557"/>
    <lineage>
        <taxon>Eukaryota</taxon>
        <taxon>Metazoa</taxon>
        <taxon>Ecdysozoa</taxon>
        <taxon>Arthropoda</taxon>
        <taxon>Hexapoda</taxon>
        <taxon>Insecta</taxon>
        <taxon>Pterygota</taxon>
        <taxon>Neoptera</taxon>
        <taxon>Polyneoptera</taxon>
        <taxon>Phasmatodea</taxon>
        <taxon>Timematodea</taxon>
        <taxon>Timematoidea</taxon>
        <taxon>Timematidae</taxon>
        <taxon>Timema</taxon>
    </lineage>
</organism>
<evidence type="ECO:0000256" key="7">
    <source>
        <dbReference type="ARBA" id="ARBA00023007"/>
    </source>
</evidence>
<evidence type="ECO:0000256" key="6">
    <source>
        <dbReference type="ARBA" id="ARBA00022801"/>
    </source>
</evidence>
<gene>
    <name evidence="11" type="ORF">TPSB3V08_LOCUS7843</name>
</gene>
<evidence type="ECO:0000256" key="5">
    <source>
        <dbReference type="ARBA" id="ARBA00022741"/>
    </source>
</evidence>
<dbReference type="InterPro" id="IPR020602">
    <property type="entry name" value="GTP_CycHdrlase_I_dom"/>
</dbReference>
<accession>A0A7R9H6V8</accession>
<dbReference type="GO" id="GO:0008270">
    <property type="term" value="F:zinc ion binding"/>
    <property type="evidence" value="ECO:0007669"/>
    <property type="project" value="TreeGrafter"/>
</dbReference>
<evidence type="ECO:0000259" key="10">
    <source>
        <dbReference type="Pfam" id="PF01227"/>
    </source>
</evidence>
<name>A0A7R9H6V8_TIMPO</name>
<evidence type="ECO:0000256" key="8">
    <source>
        <dbReference type="ARBA" id="ARBA00023134"/>
    </source>
</evidence>
<keyword evidence="8" id="KW-0342">GTP-binding</keyword>
<dbReference type="EC" id="3.5.4.16" evidence="3"/>
<dbReference type="AlphaFoldDB" id="A0A7R9H6V8"/>
<keyword evidence="7" id="KW-0783">Tetrahydrobiopterin biosynthesis</keyword>